<keyword evidence="4" id="KW-1003">Cell membrane</keyword>
<evidence type="ECO:0000256" key="2">
    <source>
        <dbReference type="ARBA" id="ARBA00009819"/>
    </source>
</evidence>
<dbReference type="GO" id="GO:0020037">
    <property type="term" value="F:heme binding"/>
    <property type="evidence" value="ECO:0007669"/>
    <property type="project" value="TreeGrafter"/>
</dbReference>
<evidence type="ECO:0000256" key="8">
    <source>
        <dbReference type="ARBA" id="ARBA00022982"/>
    </source>
</evidence>
<dbReference type="RefSeq" id="WP_197350397.1">
    <property type="nucleotide sequence ID" value="NZ_CP048882.1"/>
</dbReference>
<feature type="transmembrane region" description="Helical" evidence="12">
    <location>
        <begin position="96"/>
        <end position="117"/>
    </location>
</feature>
<dbReference type="AlphaFoldDB" id="A0A7T1T562"/>
<sequence>MDDPVFTARLQFALTAGAHFLFVALTLGLVTLVVLMQLRATVTGSEVHGRMVAFWGRLYVINYAVGIVTGLVLEFQFGMVWTGLTRVTGDVFGVPLALETIGAFFIESTFLGLWIFGWDRFNKWVHLAMITVVAATAYASAYFILVTNGWLKKPVGFAMVDGKAVLTDFGAMLTNPAAVLAFWHVFFGALLTAGFFVAGVSAYHLMRRHPDVEFFRRSIRIGMLTVIVSLMPSVVFGGVQMPFMEPSGVETDPPALAQVAFGFMAFDWFVMAWFALGFMVIFFVKPLLLRARVVHWLIIAAVPLPYFAMILGWLTRELNRQPWAVLGILRTEDAVAPLTPGAAQLSFVCFVSLFAVLTGVNFWLLARHARRGPEVVRLGAAGEAAAPLPTPTF</sequence>
<gene>
    <name evidence="13" type="ORF">G4Z16_09350</name>
</gene>
<evidence type="ECO:0000256" key="1">
    <source>
        <dbReference type="ARBA" id="ARBA00004651"/>
    </source>
</evidence>
<dbReference type="Pfam" id="PF01654">
    <property type="entry name" value="Cyt_bd_oxida_I"/>
    <property type="match status" value="2"/>
</dbReference>
<keyword evidence="6 12" id="KW-0812">Transmembrane</keyword>
<feature type="transmembrane region" description="Helical" evidence="12">
    <location>
        <begin position="218"/>
        <end position="239"/>
    </location>
</feature>
<evidence type="ECO:0000256" key="9">
    <source>
        <dbReference type="ARBA" id="ARBA00022989"/>
    </source>
</evidence>
<dbReference type="Proteomes" id="UP000595046">
    <property type="component" value="Chromosome"/>
</dbReference>
<evidence type="ECO:0000313" key="13">
    <source>
        <dbReference type="EMBL" id="QPP06572.1"/>
    </source>
</evidence>
<keyword evidence="5" id="KW-0349">Heme</keyword>
<feature type="transmembrane region" description="Helical" evidence="12">
    <location>
        <begin position="296"/>
        <end position="314"/>
    </location>
</feature>
<dbReference type="GO" id="GO:0070069">
    <property type="term" value="C:cytochrome complex"/>
    <property type="evidence" value="ECO:0007669"/>
    <property type="project" value="InterPro"/>
</dbReference>
<dbReference type="GO" id="GO:0005886">
    <property type="term" value="C:plasma membrane"/>
    <property type="evidence" value="ECO:0007669"/>
    <property type="project" value="UniProtKB-SubCell"/>
</dbReference>
<feature type="transmembrane region" description="Helical" evidence="12">
    <location>
        <begin position="124"/>
        <end position="145"/>
    </location>
</feature>
<keyword evidence="10" id="KW-0408">Iron</keyword>
<accession>A0A7T1T562</accession>
<keyword evidence="7" id="KW-0479">Metal-binding</keyword>
<protein>
    <submittedName>
        <fullName evidence="13">Cytochrome ubiquinol oxidase subunit I</fullName>
    </submittedName>
</protein>
<evidence type="ECO:0000256" key="11">
    <source>
        <dbReference type="ARBA" id="ARBA00023136"/>
    </source>
</evidence>
<feature type="transmembrane region" description="Helical" evidence="12">
    <location>
        <begin position="181"/>
        <end position="206"/>
    </location>
</feature>
<comment type="similarity">
    <text evidence="2">Belongs to the cytochrome ubiquinol oxidase subunit 1 family.</text>
</comment>
<dbReference type="KEGG" id="sbat:G4Z16_09350"/>
<feature type="transmembrane region" description="Helical" evidence="12">
    <location>
        <begin position="12"/>
        <end position="38"/>
    </location>
</feature>
<keyword evidence="3" id="KW-0813">Transport</keyword>
<organism evidence="13 14">
    <name type="scientific">Streptomyces bathyalis</name>
    <dbReference type="NCBI Taxonomy" id="2710756"/>
    <lineage>
        <taxon>Bacteria</taxon>
        <taxon>Bacillati</taxon>
        <taxon>Actinomycetota</taxon>
        <taxon>Actinomycetes</taxon>
        <taxon>Kitasatosporales</taxon>
        <taxon>Streptomycetaceae</taxon>
        <taxon>Streptomyces</taxon>
    </lineage>
</organism>
<evidence type="ECO:0000256" key="3">
    <source>
        <dbReference type="ARBA" id="ARBA00022448"/>
    </source>
</evidence>
<evidence type="ECO:0000256" key="6">
    <source>
        <dbReference type="ARBA" id="ARBA00022692"/>
    </source>
</evidence>
<comment type="subcellular location">
    <subcellularLocation>
        <location evidence="1">Cell membrane</location>
        <topology evidence="1">Multi-pass membrane protein</topology>
    </subcellularLocation>
</comment>
<dbReference type="InterPro" id="IPR002585">
    <property type="entry name" value="Cyt-d_ubiquinol_oxidase_su_1"/>
</dbReference>
<name>A0A7T1T562_9ACTN</name>
<feature type="transmembrane region" description="Helical" evidence="12">
    <location>
        <begin position="345"/>
        <end position="365"/>
    </location>
</feature>
<feature type="transmembrane region" description="Helical" evidence="12">
    <location>
        <begin position="259"/>
        <end position="284"/>
    </location>
</feature>
<evidence type="ECO:0000256" key="4">
    <source>
        <dbReference type="ARBA" id="ARBA00022475"/>
    </source>
</evidence>
<feature type="transmembrane region" description="Helical" evidence="12">
    <location>
        <begin position="59"/>
        <end position="84"/>
    </location>
</feature>
<keyword evidence="8" id="KW-0249">Electron transport</keyword>
<dbReference type="GO" id="GO:0016682">
    <property type="term" value="F:oxidoreductase activity, acting on diphenols and related substances as donors, oxygen as acceptor"/>
    <property type="evidence" value="ECO:0007669"/>
    <property type="project" value="TreeGrafter"/>
</dbReference>
<keyword evidence="9 12" id="KW-1133">Transmembrane helix</keyword>
<dbReference type="EMBL" id="CP048882">
    <property type="protein sequence ID" value="QPP06572.1"/>
    <property type="molecule type" value="Genomic_DNA"/>
</dbReference>
<dbReference type="GO" id="GO:0046872">
    <property type="term" value="F:metal ion binding"/>
    <property type="evidence" value="ECO:0007669"/>
    <property type="project" value="UniProtKB-KW"/>
</dbReference>
<dbReference type="PANTHER" id="PTHR30365:SF15">
    <property type="entry name" value="CYTOCHROME BD UBIQUINOL OXIDASE SUBUNIT 1"/>
    <property type="match status" value="1"/>
</dbReference>
<evidence type="ECO:0000256" key="10">
    <source>
        <dbReference type="ARBA" id="ARBA00023004"/>
    </source>
</evidence>
<proteinExistence type="inferred from homology"/>
<keyword evidence="11 12" id="KW-0472">Membrane</keyword>
<evidence type="ECO:0000256" key="5">
    <source>
        <dbReference type="ARBA" id="ARBA00022617"/>
    </source>
</evidence>
<dbReference type="GO" id="GO:0019646">
    <property type="term" value="P:aerobic electron transport chain"/>
    <property type="evidence" value="ECO:0007669"/>
    <property type="project" value="InterPro"/>
</dbReference>
<dbReference type="PIRSF" id="PIRSF006446">
    <property type="entry name" value="Cyt_quinol_oxidase_1"/>
    <property type="match status" value="1"/>
</dbReference>
<evidence type="ECO:0000256" key="12">
    <source>
        <dbReference type="SAM" id="Phobius"/>
    </source>
</evidence>
<evidence type="ECO:0000256" key="7">
    <source>
        <dbReference type="ARBA" id="ARBA00022723"/>
    </source>
</evidence>
<dbReference type="GO" id="GO:0009055">
    <property type="term" value="F:electron transfer activity"/>
    <property type="evidence" value="ECO:0007669"/>
    <property type="project" value="InterPro"/>
</dbReference>
<keyword evidence="14" id="KW-1185">Reference proteome</keyword>
<dbReference type="PANTHER" id="PTHR30365">
    <property type="entry name" value="CYTOCHROME D UBIQUINOL OXIDASE"/>
    <property type="match status" value="1"/>
</dbReference>
<evidence type="ECO:0000313" key="14">
    <source>
        <dbReference type="Proteomes" id="UP000595046"/>
    </source>
</evidence>
<reference evidence="14" key="1">
    <citation type="submission" date="2020-02" db="EMBL/GenBank/DDBJ databases">
        <title>Streptomyces sp. ASO4wet.</title>
        <authorList>
            <person name="Risdian C."/>
            <person name="Landwehr W."/>
            <person name="Schupp P."/>
            <person name="Wink J."/>
        </authorList>
    </citation>
    <scope>NUCLEOTIDE SEQUENCE [LARGE SCALE GENOMIC DNA]</scope>
    <source>
        <strain evidence="14">ASO4wet</strain>
    </source>
</reference>